<dbReference type="EMBL" id="BAAASZ010000031">
    <property type="protein sequence ID" value="GAA2457053.1"/>
    <property type="molecule type" value="Genomic_DNA"/>
</dbReference>
<feature type="transmembrane region" description="Helical" evidence="2">
    <location>
        <begin position="86"/>
        <end position="105"/>
    </location>
</feature>
<dbReference type="RefSeq" id="WP_344326685.1">
    <property type="nucleotide sequence ID" value="NZ_BAAASZ010000031.1"/>
</dbReference>
<evidence type="ECO:0000313" key="3">
    <source>
        <dbReference type="EMBL" id="GAA2457053.1"/>
    </source>
</evidence>
<feature type="transmembrane region" description="Helical" evidence="2">
    <location>
        <begin position="126"/>
        <end position="147"/>
    </location>
</feature>
<evidence type="ECO:0000256" key="2">
    <source>
        <dbReference type="SAM" id="Phobius"/>
    </source>
</evidence>
<keyword evidence="2" id="KW-0472">Membrane</keyword>
<feature type="region of interest" description="Disordered" evidence="1">
    <location>
        <begin position="1"/>
        <end position="30"/>
    </location>
</feature>
<protein>
    <recommendedName>
        <fullName evidence="5">MFS transporter</fullName>
    </recommendedName>
</protein>
<feature type="transmembrane region" description="Helical" evidence="2">
    <location>
        <begin position="57"/>
        <end position="74"/>
    </location>
</feature>
<keyword evidence="4" id="KW-1185">Reference proteome</keyword>
<keyword evidence="2" id="KW-1133">Transmembrane helix</keyword>
<sequence length="150" mass="16236">MADKTPPSDDWWTALYGDDHQPEPEKTPGPYERITHYVIHERHTDPEERKNRKAAQLAFNGAAAGLGWATGYVPALTDVLHDVGEIGTGGAIVIGTGFVIVATIADRYGRHAARLLPEPVQPVVRFLARVPLAGAVLALCLFSPGYWSAP</sequence>
<name>A0ABP5XJS7_9ACTN</name>
<keyword evidence="2" id="KW-0812">Transmembrane</keyword>
<proteinExistence type="predicted"/>
<reference evidence="4" key="1">
    <citation type="journal article" date="2019" name="Int. J. Syst. Evol. Microbiol.">
        <title>The Global Catalogue of Microorganisms (GCM) 10K type strain sequencing project: providing services to taxonomists for standard genome sequencing and annotation.</title>
        <authorList>
            <consortium name="The Broad Institute Genomics Platform"/>
            <consortium name="The Broad Institute Genome Sequencing Center for Infectious Disease"/>
            <person name="Wu L."/>
            <person name="Ma J."/>
        </authorList>
    </citation>
    <scope>NUCLEOTIDE SEQUENCE [LARGE SCALE GENOMIC DNA]</scope>
    <source>
        <strain evidence="4">JCM 6305</strain>
    </source>
</reference>
<evidence type="ECO:0000313" key="4">
    <source>
        <dbReference type="Proteomes" id="UP001501638"/>
    </source>
</evidence>
<organism evidence="3 4">
    <name type="scientific">Streptomyces macrosporus</name>
    <dbReference type="NCBI Taxonomy" id="44032"/>
    <lineage>
        <taxon>Bacteria</taxon>
        <taxon>Bacillati</taxon>
        <taxon>Actinomycetota</taxon>
        <taxon>Actinomycetes</taxon>
        <taxon>Kitasatosporales</taxon>
        <taxon>Streptomycetaceae</taxon>
        <taxon>Streptomyces</taxon>
    </lineage>
</organism>
<feature type="compositionally biased region" description="Basic and acidic residues" evidence="1">
    <location>
        <begin position="17"/>
        <end position="26"/>
    </location>
</feature>
<accession>A0ABP5XJS7</accession>
<dbReference type="Proteomes" id="UP001501638">
    <property type="component" value="Unassembled WGS sequence"/>
</dbReference>
<evidence type="ECO:0000256" key="1">
    <source>
        <dbReference type="SAM" id="MobiDB-lite"/>
    </source>
</evidence>
<comment type="caution">
    <text evidence="3">The sequence shown here is derived from an EMBL/GenBank/DDBJ whole genome shotgun (WGS) entry which is preliminary data.</text>
</comment>
<evidence type="ECO:0008006" key="5">
    <source>
        <dbReference type="Google" id="ProtNLM"/>
    </source>
</evidence>
<gene>
    <name evidence="3" type="ORF">GCM10010405_46390</name>
</gene>